<dbReference type="PROSITE" id="PS00107">
    <property type="entry name" value="PROTEIN_KINASE_ATP"/>
    <property type="match status" value="1"/>
</dbReference>
<evidence type="ECO:0000256" key="1">
    <source>
        <dbReference type="PROSITE-ProRule" id="PRU10141"/>
    </source>
</evidence>
<dbReference type="EMBL" id="VSRR010001245">
    <property type="protein sequence ID" value="MPC23725.1"/>
    <property type="molecule type" value="Genomic_DNA"/>
</dbReference>
<gene>
    <name evidence="2" type="ORF">E2C01_016786</name>
</gene>
<keyword evidence="1" id="KW-0547">Nucleotide-binding</keyword>
<name>A0A5B7DR64_PORTR</name>
<proteinExistence type="predicted"/>
<keyword evidence="3" id="KW-1185">Reference proteome</keyword>
<dbReference type="InterPro" id="IPR017441">
    <property type="entry name" value="Protein_kinase_ATP_BS"/>
</dbReference>
<comment type="caution">
    <text evidence="2">The sequence shown here is derived from an EMBL/GenBank/DDBJ whole genome shotgun (WGS) entry which is preliminary data.</text>
</comment>
<evidence type="ECO:0000313" key="2">
    <source>
        <dbReference type="EMBL" id="MPC23725.1"/>
    </source>
</evidence>
<dbReference type="Proteomes" id="UP000324222">
    <property type="component" value="Unassembled WGS sequence"/>
</dbReference>
<feature type="binding site" evidence="1">
    <location>
        <position position="31"/>
    </location>
    <ligand>
        <name>ATP</name>
        <dbReference type="ChEBI" id="CHEBI:30616"/>
    </ligand>
</feature>
<keyword evidence="1" id="KW-0067">ATP-binding</keyword>
<accession>A0A5B7DR64</accession>
<dbReference type="AlphaFoldDB" id="A0A5B7DR64"/>
<protein>
    <recommendedName>
        <fullName evidence="4">Protein kinase domain-containing protein</fullName>
    </recommendedName>
</protein>
<reference evidence="2 3" key="1">
    <citation type="submission" date="2019-05" db="EMBL/GenBank/DDBJ databases">
        <title>Another draft genome of Portunus trituberculatus and its Hox gene families provides insights of decapod evolution.</title>
        <authorList>
            <person name="Jeong J.-H."/>
            <person name="Song I."/>
            <person name="Kim S."/>
            <person name="Choi T."/>
            <person name="Kim D."/>
            <person name="Ryu S."/>
            <person name="Kim W."/>
        </authorList>
    </citation>
    <scope>NUCLEOTIDE SEQUENCE [LARGE SCALE GENOMIC DNA]</scope>
    <source>
        <tissue evidence="2">Muscle</tissue>
    </source>
</reference>
<evidence type="ECO:0008006" key="4">
    <source>
        <dbReference type="Google" id="ProtNLM"/>
    </source>
</evidence>
<sequence length="87" mass="9135">MRARDGGSFLGSGGNGCARVLLWGSAPVVRKKFHHDGALLFRMQEVHAQGVVHNNLKADNTTGSGGVHGPVLHVIDLGWAFLAGHVA</sequence>
<dbReference type="GO" id="GO:0005524">
    <property type="term" value="F:ATP binding"/>
    <property type="evidence" value="ECO:0007669"/>
    <property type="project" value="UniProtKB-UniRule"/>
</dbReference>
<evidence type="ECO:0000313" key="3">
    <source>
        <dbReference type="Proteomes" id="UP000324222"/>
    </source>
</evidence>
<organism evidence="2 3">
    <name type="scientific">Portunus trituberculatus</name>
    <name type="common">Swimming crab</name>
    <name type="synonym">Neptunus trituberculatus</name>
    <dbReference type="NCBI Taxonomy" id="210409"/>
    <lineage>
        <taxon>Eukaryota</taxon>
        <taxon>Metazoa</taxon>
        <taxon>Ecdysozoa</taxon>
        <taxon>Arthropoda</taxon>
        <taxon>Crustacea</taxon>
        <taxon>Multicrustacea</taxon>
        <taxon>Malacostraca</taxon>
        <taxon>Eumalacostraca</taxon>
        <taxon>Eucarida</taxon>
        <taxon>Decapoda</taxon>
        <taxon>Pleocyemata</taxon>
        <taxon>Brachyura</taxon>
        <taxon>Eubrachyura</taxon>
        <taxon>Portunoidea</taxon>
        <taxon>Portunidae</taxon>
        <taxon>Portuninae</taxon>
        <taxon>Portunus</taxon>
    </lineage>
</organism>